<keyword evidence="4" id="KW-1185">Reference proteome</keyword>
<dbReference type="Pfam" id="PF23636">
    <property type="entry name" value="DUF7144"/>
    <property type="match status" value="1"/>
</dbReference>
<dbReference type="Proteomes" id="UP001611415">
    <property type="component" value="Unassembled WGS sequence"/>
</dbReference>
<sequence>MQMTTPTPETRHPVRQGIAAGTSIGAAILLLTVGVLQIFEGISAVVKDDLFVVGPEYVYQFDISTWGWIHIVLGVVLVICSIGLMTGSTWGKVAAIVIAALAIILNFLSLPYYPYWSILIIALSIVVIWAVSTWRPVDEY</sequence>
<feature type="transmembrane region" description="Helical" evidence="1">
    <location>
        <begin position="115"/>
        <end position="134"/>
    </location>
</feature>
<keyword evidence="1" id="KW-0812">Transmembrane</keyword>
<feature type="transmembrane region" description="Helical" evidence="1">
    <location>
        <begin position="93"/>
        <end position="109"/>
    </location>
</feature>
<evidence type="ECO:0000313" key="4">
    <source>
        <dbReference type="Proteomes" id="UP001611415"/>
    </source>
</evidence>
<reference evidence="3 4" key="1">
    <citation type="submission" date="2024-10" db="EMBL/GenBank/DDBJ databases">
        <title>The Natural Products Discovery Center: Release of the First 8490 Sequenced Strains for Exploring Actinobacteria Biosynthetic Diversity.</title>
        <authorList>
            <person name="Kalkreuter E."/>
            <person name="Kautsar S.A."/>
            <person name="Yang D."/>
            <person name="Bader C.D."/>
            <person name="Teijaro C.N."/>
            <person name="Fluegel L."/>
            <person name="Davis C.M."/>
            <person name="Simpson J.R."/>
            <person name="Lauterbach L."/>
            <person name="Steele A.D."/>
            <person name="Gui C."/>
            <person name="Meng S."/>
            <person name="Li G."/>
            <person name="Viehrig K."/>
            <person name="Ye F."/>
            <person name="Su P."/>
            <person name="Kiefer A.F."/>
            <person name="Nichols A."/>
            <person name="Cepeda A.J."/>
            <person name="Yan W."/>
            <person name="Fan B."/>
            <person name="Jiang Y."/>
            <person name="Adhikari A."/>
            <person name="Zheng C.-J."/>
            <person name="Schuster L."/>
            <person name="Cowan T.M."/>
            <person name="Smanski M.J."/>
            <person name="Chevrette M.G."/>
            <person name="De Carvalho L.P.S."/>
            <person name="Shen B."/>
        </authorList>
    </citation>
    <scope>NUCLEOTIDE SEQUENCE [LARGE SCALE GENOMIC DNA]</scope>
    <source>
        <strain evidence="3 4">NPDC019275</strain>
    </source>
</reference>
<gene>
    <name evidence="3" type="ORF">ACH49W_27590</name>
</gene>
<feature type="transmembrane region" description="Helical" evidence="1">
    <location>
        <begin position="66"/>
        <end position="86"/>
    </location>
</feature>
<organism evidence="3 4">
    <name type="scientific">Nocardia xishanensis</name>
    <dbReference type="NCBI Taxonomy" id="238964"/>
    <lineage>
        <taxon>Bacteria</taxon>
        <taxon>Bacillati</taxon>
        <taxon>Actinomycetota</taxon>
        <taxon>Actinomycetes</taxon>
        <taxon>Mycobacteriales</taxon>
        <taxon>Nocardiaceae</taxon>
        <taxon>Nocardia</taxon>
    </lineage>
</organism>
<evidence type="ECO:0000313" key="3">
    <source>
        <dbReference type="EMBL" id="MFI2477158.1"/>
    </source>
</evidence>
<feature type="transmembrane region" description="Helical" evidence="1">
    <location>
        <begin position="21"/>
        <end position="46"/>
    </location>
</feature>
<proteinExistence type="predicted"/>
<dbReference type="EMBL" id="JBIRYO010000022">
    <property type="protein sequence ID" value="MFI2477158.1"/>
    <property type="molecule type" value="Genomic_DNA"/>
</dbReference>
<evidence type="ECO:0000259" key="2">
    <source>
        <dbReference type="Pfam" id="PF23636"/>
    </source>
</evidence>
<dbReference type="InterPro" id="IPR055568">
    <property type="entry name" value="DUF7144"/>
</dbReference>
<accession>A0ABW7X7P9</accession>
<keyword evidence="1" id="KW-1133">Transmembrane helix</keyword>
<protein>
    <recommendedName>
        <fullName evidence="2">DUF7144 domain-containing protein</fullName>
    </recommendedName>
</protein>
<dbReference type="RefSeq" id="WP_357410049.1">
    <property type="nucleotide sequence ID" value="NZ_JBEYCD010000018.1"/>
</dbReference>
<feature type="domain" description="DUF7144" evidence="2">
    <location>
        <begin position="24"/>
        <end position="135"/>
    </location>
</feature>
<name>A0ABW7X7P9_9NOCA</name>
<comment type="caution">
    <text evidence="3">The sequence shown here is derived from an EMBL/GenBank/DDBJ whole genome shotgun (WGS) entry which is preliminary data.</text>
</comment>
<evidence type="ECO:0000256" key="1">
    <source>
        <dbReference type="SAM" id="Phobius"/>
    </source>
</evidence>
<keyword evidence="1" id="KW-0472">Membrane</keyword>